<dbReference type="GO" id="GO:0005506">
    <property type="term" value="F:iron ion binding"/>
    <property type="evidence" value="ECO:0007669"/>
    <property type="project" value="InterPro"/>
</dbReference>
<evidence type="ECO:0000256" key="3">
    <source>
        <dbReference type="ARBA" id="ARBA00023002"/>
    </source>
</evidence>
<dbReference type="SUPFAM" id="SSF48264">
    <property type="entry name" value="Cytochrome P450"/>
    <property type="match status" value="1"/>
</dbReference>
<dbReference type="AlphaFoldDB" id="A0A8S9U8A8"/>
<reference evidence="5" key="1">
    <citation type="submission" date="2020-03" db="EMBL/GenBank/DDBJ databases">
        <title>Hybrid Assembly of Korean Phytophthora infestans isolates.</title>
        <authorList>
            <person name="Prokchorchik M."/>
            <person name="Lee Y."/>
            <person name="Seo J."/>
            <person name="Cho J.-H."/>
            <person name="Park Y.-E."/>
            <person name="Jang D.-C."/>
            <person name="Im J.-S."/>
            <person name="Choi J.-G."/>
            <person name="Park H.-J."/>
            <person name="Lee G.-B."/>
            <person name="Lee Y.-G."/>
            <person name="Hong S.-Y."/>
            <person name="Cho K."/>
            <person name="Sohn K.H."/>
        </authorList>
    </citation>
    <scope>NUCLEOTIDE SEQUENCE</scope>
    <source>
        <strain evidence="5">KR_2_A2</strain>
    </source>
</reference>
<comment type="similarity">
    <text evidence="1">Belongs to the cytochrome P450 family.</text>
</comment>
<name>A0A8S9U8A8_PHYIN</name>
<keyword evidence="2" id="KW-0479">Metal-binding</keyword>
<dbReference type="EMBL" id="JAACNO010002073">
    <property type="protein sequence ID" value="KAF4135687.1"/>
    <property type="molecule type" value="Genomic_DNA"/>
</dbReference>
<dbReference type="Proteomes" id="UP000704712">
    <property type="component" value="Unassembled WGS sequence"/>
</dbReference>
<dbReference type="GO" id="GO:0004497">
    <property type="term" value="F:monooxygenase activity"/>
    <property type="evidence" value="ECO:0007669"/>
    <property type="project" value="InterPro"/>
</dbReference>
<evidence type="ECO:0000256" key="1">
    <source>
        <dbReference type="ARBA" id="ARBA00010617"/>
    </source>
</evidence>
<dbReference type="Gene3D" id="1.10.630.10">
    <property type="entry name" value="Cytochrome P450"/>
    <property type="match status" value="1"/>
</dbReference>
<organism evidence="5 6">
    <name type="scientific">Phytophthora infestans</name>
    <name type="common">Potato late blight agent</name>
    <name type="synonym">Botrytis infestans</name>
    <dbReference type="NCBI Taxonomy" id="4787"/>
    <lineage>
        <taxon>Eukaryota</taxon>
        <taxon>Sar</taxon>
        <taxon>Stramenopiles</taxon>
        <taxon>Oomycota</taxon>
        <taxon>Peronosporomycetes</taxon>
        <taxon>Peronosporales</taxon>
        <taxon>Peronosporaceae</taxon>
        <taxon>Phytophthora</taxon>
    </lineage>
</organism>
<proteinExistence type="inferred from homology"/>
<dbReference type="PANTHER" id="PTHR24296">
    <property type="entry name" value="CYTOCHROME P450"/>
    <property type="match status" value="1"/>
</dbReference>
<protein>
    <submittedName>
        <fullName evidence="5">Putative cytochrome P450</fullName>
    </submittedName>
</protein>
<comment type="caution">
    <text evidence="5">The sequence shown here is derived from an EMBL/GenBank/DDBJ whole genome shotgun (WGS) entry which is preliminary data.</text>
</comment>
<dbReference type="InterPro" id="IPR036396">
    <property type="entry name" value="Cyt_P450_sf"/>
</dbReference>
<keyword evidence="4" id="KW-0408">Iron</keyword>
<sequence>MTEQSLASGGKPWLLTGIGQLPKIIVTAAAAYEDVFKTQFDVFVRGPGETVLEVLGEGIFNVDVREKTVKLRDVLAMCAERGDSVSMKSLLNIYTADTFTRIGFSVELNGLDEPVDVDTTQPLDAALRVVQTRLQSPVWLWKLRRFFSIGR</sequence>
<accession>A0A8S9U8A8</accession>
<dbReference type="GO" id="GO:0020037">
    <property type="term" value="F:heme binding"/>
    <property type="evidence" value="ECO:0007669"/>
    <property type="project" value="InterPro"/>
</dbReference>
<evidence type="ECO:0000313" key="6">
    <source>
        <dbReference type="Proteomes" id="UP000704712"/>
    </source>
</evidence>
<evidence type="ECO:0000313" key="5">
    <source>
        <dbReference type="EMBL" id="KAF4135687.1"/>
    </source>
</evidence>
<evidence type="ECO:0000256" key="2">
    <source>
        <dbReference type="ARBA" id="ARBA00022723"/>
    </source>
</evidence>
<keyword evidence="3" id="KW-0560">Oxidoreductase</keyword>
<evidence type="ECO:0000256" key="4">
    <source>
        <dbReference type="ARBA" id="ARBA00023004"/>
    </source>
</evidence>
<gene>
    <name evidence="5" type="ORF">GN958_ATG15125</name>
</gene>
<dbReference type="GO" id="GO:0016705">
    <property type="term" value="F:oxidoreductase activity, acting on paired donors, with incorporation or reduction of molecular oxygen"/>
    <property type="evidence" value="ECO:0007669"/>
    <property type="project" value="InterPro"/>
</dbReference>